<dbReference type="OrthoDB" id="7008537at2"/>
<organism evidence="1 2">
    <name type="scientific">Moraxella macacae 0408225</name>
    <dbReference type="NCBI Taxonomy" id="1230338"/>
    <lineage>
        <taxon>Bacteria</taxon>
        <taxon>Pseudomonadati</taxon>
        <taxon>Pseudomonadota</taxon>
        <taxon>Gammaproteobacteria</taxon>
        <taxon>Moraxellales</taxon>
        <taxon>Moraxellaceae</taxon>
        <taxon>Moraxella</taxon>
    </lineage>
</organism>
<keyword evidence="2" id="KW-1185">Reference proteome</keyword>
<dbReference type="InterPro" id="IPR011978">
    <property type="entry name" value="YgfB-like"/>
</dbReference>
<evidence type="ECO:0000313" key="2">
    <source>
        <dbReference type="Proteomes" id="UP000023795"/>
    </source>
</evidence>
<dbReference type="AlphaFoldDB" id="L2F884"/>
<dbReference type="STRING" id="1230338.MOMA_01215"/>
<dbReference type="EMBL" id="ANIN01000001">
    <property type="protein sequence ID" value="ELA08986.1"/>
    <property type="molecule type" value="Genomic_DNA"/>
</dbReference>
<dbReference type="InterPro" id="IPR036255">
    <property type="entry name" value="YgfB-like_sf"/>
</dbReference>
<gene>
    <name evidence="1" type="ORF">MOMA_01215</name>
</gene>
<sequence>MNFDDLIDFLDSDDNEFGLSSLATHGFLTASVVAKSLNNWQSLLFEGNEKQVKPAILHAITQWREELQATLQDEQTIELPFDIDDTDYNDIVDSDIGEWAVGFVDAMYASDDEADDWFADSHTEEDVAMLTLPMVLFSGIDEEEADMKQLMDNPATMAQMASAIEKNVVELFLLFHTDD</sequence>
<dbReference type="RefSeq" id="WP_009501388.1">
    <property type="nucleotide sequence ID" value="NZ_ANIN01000001.1"/>
</dbReference>
<dbReference type="Gene3D" id="1.20.120.740">
    <property type="entry name" value="YgfB uncharacterised protein family UPF0149, PF03695"/>
    <property type="match status" value="1"/>
</dbReference>
<evidence type="ECO:0008006" key="3">
    <source>
        <dbReference type="Google" id="ProtNLM"/>
    </source>
</evidence>
<dbReference type="eggNOG" id="COG3318">
    <property type="taxonomic scope" value="Bacteria"/>
</dbReference>
<dbReference type="PATRIC" id="fig|1230338.3.peg.266"/>
<protein>
    <recommendedName>
        <fullName evidence="3">YecA family protein</fullName>
    </recommendedName>
</protein>
<proteinExistence type="predicted"/>
<dbReference type="SUPFAM" id="SSF101327">
    <property type="entry name" value="YgfB-like"/>
    <property type="match status" value="1"/>
</dbReference>
<accession>L2F884</accession>
<name>L2F884_9GAMM</name>
<reference evidence="1 2" key="1">
    <citation type="journal article" date="2013" name="Genome Announc.">
        <title>Genome Sequence of Moraxella macacae 0408225, a Novel Bacterial Species Isolated from a Cynomolgus Macaque with Epistaxis.</title>
        <authorList>
            <person name="Ladner J.T."/>
            <person name="Whitehouse C.A."/>
            <person name="Koroleva G.I."/>
            <person name="Palacios G.F."/>
        </authorList>
    </citation>
    <scope>NUCLEOTIDE SEQUENCE [LARGE SCALE GENOMIC DNA]</scope>
    <source>
        <strain evidence="1 2">0408225</strain>
    </source>
</reference>
<dbReference type="Pfam" id="PF03695">
    <property type="entry name" value="UPF0149"/>
    <property type="match status" value="1"/>
</dbReference>
<evidence type="ECO:0000313" key="1">
    <source>
        <dbReference type="EMBL" id="ELA08986.1"/>
    </source>
</evidence>
<comment type="caution">
    <text evidence="1">The sequence shown here is derived from an EMBL/GenBank/DDBJ whole genome shotgun (WGS) entry which is preliminary data.</text>
</comment>
<dbReference type="Proteomes" id="UP000023795">
    <property type="component" value="Unassembled WGS sequence"/>
</dbReference>